<organism evidence="14">
    <name type="scientific">Propionibacterium freudenreichii subsp. freudenreichii</name>
    <dbReference type="NCBI Taxonomy" id="66712"/>
    <lineage>
        <taxon>Bacteria</taxon>
        <taxon>Bacillati</taxon>
        <taxon>Actinomycetota</taxon>
        <taxon>Actinomycetes</taxon>
        <taxon>Propionibacteriales</taxon>
        <taxon>Propionibacteriaceae</taxon>
        <taxon>Propionibacterium</taxon>
    </lineage>
</organism>
<keyword evidence="10 12" id="KW-0808">Transferase</keyword>
<keyword evidence="11 12" id="KW-0660">Purine salvage</keyword>
<keyword evidence="8 12" id="KW-0963">Cytoplasm</keyword>
<dbReference type="InterPro" id="IPR005764">
    <property type="entry name" value="Ade_phspho_trans"/>
</dbReference>
<dbReference type="GO" id="GO:0006166">
    <property type="term" value="P:purine ribonucleoside salvage"/>
    <property type="evidence" value="ECO:0007669"/>
    <property type="project" value="UniProtKB-UniRule"/>
</dbReference>
<evidence type="ECO:0000256" key="6">
    <source>
        <dbReference type="ARBA" id="ARBA00011738"/>
    </source>
</evidence>
<comment type="subcellular location">
    <subcellularLocation>
        <location evidence="3 12">Cytoplasm</location>
    </subcellularLocation>
</comment>
<dbReference type="SUPFAM" id="SSF53271">
    <property type="entry name" value="PRTase-like"/>
    <property type="match status" value="1"/>
</dbReference>
<keyword evidence="9 12" id="KW-0328">Glycosyltransferase</keyword>
<proteinExistence type="inferred from homology"/>
<dbReference type="GO" id="GO:0006168">
    <property type="term" value="P:adenine salvage"/>
    <property type="evidence" value="ECO:0007669"/>
    <property type="project" value="InterPro"/>
</dbReference>
<sequence length="179" mass="19052">MRPDPRVTRIHSLVRTIADFPKPGVQFRDITPLLADPEGLADTMAVLVDMAPDEVDVVAGIDSRGFLFGAPVAVAMGTGFVPVRKPGKLPGPVFEEAFDLEYGSSTLAIHQDALRPGQRVLLVDDLLATGGTLGAAVKLILREKAVLTHVETVIELPDLGGRAKLESLGVTSFSSILQF</sequence>
<evidence type="ECO:0000259" key="13">
    <source>
        <dbReference type="Pfam" id="PF00156"/>
    </source>
</evidence>
<evidence type="ECO:0000256" key="2">
    <source>
        <dbReference type="ARBA" id="ARBA00003968"/>
    </source>
</evidence>
<dbReference type="InterPro" id="IPR029057">
    <property type="entry name" value="PRTase-like"/>
</dbReference>
<dbReference type="UniPathway" id="UPA00588">
    <property type="reaction ID" value="UER00646"/>
</dbReference>
<comment type="pathway">
    <text evidence="4 12">Purine metabolism; AMP biosynthesis via salvage pathway; AMP from adenine: step 1/1.</text>
</comment>
<dbReference type="EC" id="2.4.2.7" evidence="7 12"/>
<evidence type="ECO:0000256" key="10">
    <source>
        <dbReference type="ARBA" id="ARBA00022679"/>
    </source>
</evidence>
<evidence type="ECO:0000256" key="7">
    <source>
        <dbReference type="ARBA" id="ARBA00011893"/>
    </source>
</evidence>
<dbReference type="NCBIfam" id="NF002636">
    <property type="entry name" value="PRK02304.1-5"/>
    <property type="match status" value="1"/>
</dbReference>
<dbReference type="AlphaFoldDB" id="A0A068VRP0"/>
<evidence type="ECO:0000256" key="5">
    <source>
        <dbReference type="ARBA" id="ARBA00008391"/>
    </source>
</evidence>
<dbReference type="CDD" id="cd06223">
    <property type="entry name" value="PRTases_typeI"/>
    <property type="match status" value="1"/>
</dbReference>
<dbReference type="EMBL" id="LM676387">
    <property type="protein sequence ID" value="CEP25956.1"/>
    <property type="molecule type" value="Genomic_DNA"/>
</dbReference>
<evidence type="ECO:0000256" key="4">
    <source>
        <dbReference type="ARBA" id="ARBA00004659"/>
    </source>
</evidence>
<dbReference type="PATRIC" id="fig|66712.6.peg.1051"/>
<gene>
    <name evidence="12 14" type="primary">apt</name>
    <name evidence="14" type="ORF">PFCIRM138_03260</name>
</gene>
<evidence type="ECO:0000256" key="9">
    <source>
        <dbReference type="ARBA" id="ARBA00022676"/>
    </source>
</evidence>
<dbReference type="HAMAP" id="MF_00004">
    <property type="entry name" value="Aden_phosphoribosyltr"/>
    <property type="match status" value="1"/>
</dbReference>
<name>A0A068VRP0_PROFF</name>
<feature type="domain" description="Phosphoribosyltransferase" evidence="13">
    <location>
        <begin position="47"/>
        <end position="145"/>
    </location>
</feature>
<evidence type="ECO:0000256" key="12">
    <source>
        <dbReference type="HAMAP-Rule" id="MF_00004"/>
    </source>
</evidence>
<dbReference type="PANTHER" id="PTHR11776">
    <property type="entry name" value="ADENINE PHOSPHORIBOSYLTRANSFERASE"/>
    <property type="match status" value="1"/>
</dbReference>
<accession>A0A068VRP0</accession>
<dbReference type="Gene3D" id="3.40.50.2020">
    <property type="match status" value="1"/>
</dbReference>
<dbReference type="NCBIfam" id="NF002634">
    <property type="entry name" value="PRK02304.1-3"/>
    <property type="match status" value="1"/>
</dbReference>
<dbReference type="NCBIfam" id="TIGR01090">
    <property type="entry name" value="apt"/>
    <property type="match status" value="1"/>
</dbReference>
<protein>
    <recommendedName>
        <fullName evidence="7 12">Adenine phosphoribosyltransferase</fullName>
        <shortName evidence="12">APRT</shortName>
        <ecNumber evidence="7 12">2.4.2.7</ecNumber>
    </recommendedName>
</protein>
<dbReference type="InterPro" id="IPR000836">
    <property type="entry name" value="PRTase_dom"/>
</dbReference>
<dbReference type="KEGG" id="pfre:RM25_1026"/>
<comment type="subunit">
    <text evidence="6 12">Homodimer.</text>
</comment>
<evidence type="ECO:0000256" key="11">
    <source>
        <dbReference type="ARBA" id="ARBA00022726"/>
    </source>
</evidence>
<comment type="catalytic activity">
    <reaction evidence="1 12">
        <text>AMP + diphosphate = 5-phospho-alpha-D-ribose 1-diphosphate + adenine</text>
        <dbReference type="Rhea" id="RHEA:16609"/>
        <dbReference type="ChEBI" id="CHEBI:16708"/>
        <dbReference type="ChEBI" id="CHEBI:33019"/>
        <dbReference type="ChEBI" id="CHEBI:58017"/>
        <dbReference type="ChEBI" id="CHEBI:456215"/>
        <dbReference type="EC" id="2.4.2.7"/>
    </reaction>
</comment>
<dbReference type="Pfam" id="PF00156">
    <property type="entry name" value="Pribosyltran"/>
    <property type="match status" value="1"/>
</dbReference>
<evidence type="ECO:0000256" key="8">
    <source>
        <dbReference type="ARBA" id="ARBA00022490"/>
    </source>
</evidence>
<dbReference type="GO" id="GO:0003999">
    <property type="term" value="F:adenine phosphoribosyltransferase activity"/>
    <property type="evidence" value="ECO:0007669"/>
    <property type="project" value="UniProtKB-UniRule"/>
</dbReference>
<comment type="similarity">
    <text evidence="5 12">Belongs to the purine/pyrimidine phosphoribosyltransferase family.</text>
</comment>
<evidence type="ECO:0000256" key="1">
    <source>
        <dbReference type="ARBA" id="ARBA00000868"/>
    </source>
</evidence>
<dbReference type="InterPro" id="IPR050120">
    <property type="entry name" value="Adenine_PRTase"/>
</dbReference>
<dbReference type="GO" id="GO:0044209">
    <property type="term" value="P:AMP salvage"/>
    <property type="evidence" value="ECO:0007669"/>
    <property type="project" value="UniProtKB-UniRule"/>
</dbReference>
<evidence type="ECO:0000256" key="3">
    <source>
        <dbReference type="ARBA" id="ARBA00004496"/>
    </source>
</evidence>
<reference evidence="14" key="1">
    <citation type="submission" date="2014-08" db="EMBL/GenBank/DDBJ databases">
        <authorList>
            <person name="Falentin Helene"/>
        </authorList>
    </citation>
    <scope>NUCLEOTIDE SEQUENCE</scope>
</reference>
<evidence type="ECO:0000313" key="14">
    <source>
        <dbReference type="EMBL" id="CEP25956.1"/>
    </source>
</evidence>
<dbReference type="GO" id="GO:0005737">
    <property type="term" value="C:cytoplasm"/>
    <property type="evidence" value="ECO:0007669"/>
    <property type="project" value="UniProtKB-SubCell"/>
</dbReference>
<dbReference type="PANTHER" id="PTHR11776:SF7">
    <property type="entry name" value="PHOSPHORIBOSYLTRANSFERASE DOMAIN-CONTAINING PROTEIN"/>
    <property type="match status" value="1"/>
</dbReference>
<dbReference type="FunFam" id="3.40.50.2020:FF:000004">
    <property type="entry name" value="Adenine phosphoribosyltransferase"/>
    <property type="match status" value="1"/>
</dbReference>
<comment type="function">
    <text evidence="2 12">Catalyzes a salvage reaction resulting in the formation of AMP, that is energically less costly than de novo synthesis.</text>
</comment>